<name>A0A0J1KM39_BACAN</name>
<gene>
    <name evidence="1" type="ORF">ABW01_15850</name>
</gene>
<evidence type="ECO:0000313" key="1">
    <source>
        <dbReference type="EMBL" id="KLV17730.1"/>
    </source>
</evidence>
<dbReference type="InterPro" id="IPR011032">
    <property type="entry name" value="GroES-like_sf"/>
</dbReference>
<sequence length="49" mass="5338">MKAIGLMQYGDKSVLQEIEMKTPLLGDNDVLIEVYAAGINPVDCGLQKD</sequence>
<proteinExistence type="predicted"/>
<protein>
    <submittedName>
        <fullName evidence="1">Quinone oxidoreductase</fullName>
    </submittedName>
</protein>
<comment type="caution">
    <text evidence="1">The sequence shown here is derived from an EMBL/GenBank/DDBJ whole genome shotgun (WGS) entry which is preliminary data.</text>
</comment>
<accession>A0A0J1KM39</accession>
<dbReference type="eggNOG" id="COG0604">
    <property type="taxonomic scope" value="Bacteria"/>
</dbReference>
<dbReference type="Proteomes" id="UP000035904">
    <property type="component" value="Unassembled WGS sequence"/>
</dbReference>
<dbReference type="AlphaFoldDB" id="A0A0J1KM39"/>
<dbReference type="RefSeq" id="WP_001989240.1">
    <property type="nucleotide sequence ID" value="NZ_JARLBV010000046.1"/>
</dbReference>
<organism evidence="1 2">
    <name type="scientific">Bacillus anthracis</name>
    <name type="common">anthrax bacterium</name>
    <dbReference type="NCBI Taxonomy" id="1392"/>
    <lineage>
        <taxon>Bacteria</taxon>
        <taxon>Bacillati</taxon>
        <taxon>Bacillota</taxon>
        <taxon>Bacilli</taxon>
        <taxon>Bacillales</taxon>
        <taxon>Bacillaceae</taxon>
        <taxon>Bacillus</taxon>
        <taxon>Bacillus cereus group</taxon>
    </lineage>
</organism>
<reference evidence="1 2" key="1">
    <citation type="submission" date="2015-05" db="EMBL/GenBank/DDBJ databases">
        <title>Whole genome sequence and identification of bacterial endophytes from Costus igneus.</title>
        <authorList>
            <person name="Lee Y.P."/>
            <person name="Gan H.M."/>
            <person name="Eng W."/>
            <person name="Wheatley M.S."/>
            <person name="Caraballo A."/>
            <person name="Polter S."/>
            <person name="Savka M.A."/>
            <person name="Hudson A.O."/>
        </authorList>
    </citation>
    <scope>NUCLEOTIDE SEQUENCE [LARGE SCALE GENOMIC DNA]</scope>
    <source>
        <strain evidence="1 2">RIT375</strain>
    </source>
</reference>
<dbReference type="EMBL" id="LDPG01000010">
    <property type="protein sequence ID" value="KLV17730.1"/>
    <property type="molecule type" value="Genomic_DNA"/>
</dbReference>
<dbReference type="PATRIC" id="fig|1392.242.peg.1016"/>
<dbReference type="Gene3D" id="3.90.180.10">
    <property type="entry name" value="Medium-chain alcohol dehydrogenases, catalytic domain"/>
    <property type="match status" value="1"/>
</dbReference>
<dbReference type="SUPFAM" id="SSF50129">
    <property type="entry name" value="GroES-like"/>
    <property type="match status" value="1"/>
</dbReference>
<evidence type="ECO:0000313" key="2">
    <source>
        <dbReference type="Proteomes" id="UP000035904"/>
    </source>
</evidence>